<evidence type="ECO:0000313" key="3">
    <source>
        <dbReference type="Proteomes" id="UP001595812"/>
    </source>
</evidence>
<dbReference type="RefSeq" id="WP_386099186.1">
    <property type="nucleotide sequence ID" value="NZ_JBHSAT010000004.1"/>
</dbReference>
<evidence type="ECO:0000313" key="2">
    <source>
        <dbReference type="EMBL" id="MFC3877252.1"/>
    </source>
</evidence>
<keyword evidence="3" id="KW-1185">Reference proteome</keyword>
<evidence type="ECO:0000256" key="1">
    <source>
        <dbReference type="SAM" id="SignalP"/>
    </source>
</evidence>
<keyword evidence="1" id="KW-0732">Signal</keyword>
<dbReference type="EMBL" id="JBHSAT010000004">
    <property type="protein sequence ID" value="MFC3877252.1"/>
    <property type="molecule type" value="Genomic_DNA"/>
</dbReference>
<gene>
    <name evidence="2" type="ORF">ACFOSX_08415</name>
</gene>
<comment type="caution">
    <text evidence="2">The sequence shown here is derived from an EMBL/GenBank/DDBJ whole genome shotgun (WGS) entry which is preliminary data.</text>
</comment>
<dbReference type="PANTHER" id="PTHR33706:SF1">
    <property type="entry name" value="TPR REPEAT PROTEIN"/>
    <property type="match status" value="1"/>
</dbReference>
<dbReference type="InterPro" id="IPR011652">
    <property type="entry name" value="MORN_2"/>
</dbReference>
<proteinExistence type="predicted"/>
<reference evidence="3" key="1">
    <citation type="journal article" date="2019" name="Int. J. Syst. Evol. Microbiol.">
        <title>The Global Catalogue of Microorganisms (GCM) 10K type strain sequencing project: providing services to taxonomists for standard genome sequencing and annotation.</title>
        <authorList>
            <consortium name="The Broad Institute Genomics Platform"/>
            <consortium name="The Broad Institute Genome Sequencing Center for Infectious Disease"/>
            <person name="Wu L."/>
            <person name="Ma J."/>
        </authorList>
    </citation>
    <scope>NUCLEOTIDE SEQUENCE [LARGE SCALE GENOMIC DNA]</scope>
    <source>
        <strain evidence="3">CECT 8979</strain>
    </source>
</reference>
<dbReference type="SUPFAM" id="SSF82185">
    <property type="entry name" value="Histone H3 K4-specific methyltransferase SET7/9 N-terminal domain"/>
    <property type="match status" value="1"/>
</dbReference>
<dbReference type="PANTHER" id="PTHR33706">
    <property type="entry name" value="MORN VARIANT REPEAT PROTEIN"/>
    <property type="match status" value="1"/>
</dbReference>
<feature type="signal peptide" evidence="1">
    <location>
        <begin position="1"/>
        <end position="28"/>
    </location>
</feature>
<accession>A0ABV8AHK1</accession>
<name>A0ABV8AHK1_9FLAO</name>
<dbReference type="Pfam" id="PF07661">
    <property type="entry name" value="MORN_2"/>
    <property type="match status" value="2"/>
</dbReference>
<sequence>MIKQSYVRNRSFASLICIFTIFLTTISAQNELNGFDNNGERHGVWTKYFEGTNQPRYTGKFNHGKEIDTFKFYTLSNKKSVLSAVKVFNAENNLADVKFLTSYGKIISQGQMDGKKYIGEWVYFHKSSKTIMTTENYNDDGNLDGPRKVFYKNGKLAEEAVYKDGKLHGTSKWYTDSGGLLRTSEYKNDKLHGDSVFYDTEGRIATLGEYKADKRVGRWTYYKEGKVVKVEDLGDGD</sequence>
<protein>
    <submittedName>
        <fullName evidence="2">Toxin-antitoxin system YwqK family antitoxin</fullName>
    </submittedName>
</protein>
<dbReference type="Proteomes" id="UP001595812">
    <property type="component" value="Unassembled WGS sequence"/>
</dbReference>
<dbReference type="Gene3D" id="3.90.930.1">
    <property type="match status" value="1"/>
</dbReference>
<feature type="chain" id="PRO_5045180377" evidence="1">
    <location>
        <begin position="29"/>
        <end position="237"/>
    </location>
</feature>
<organism evidence="2 3">
    <name type="scientific">Winogradskyella maritima</name>
    <dbReference type="NCBI Taxonomy" id="1517766"/>
    <lineage>
        <taxon>Bacteria</taxon>
        <taxon>Pseudomonadati</taxon>
        <taxon>Bacteroidota</taxon>
        <taxon>Flavobacteriia</taxon>
        <taxon>Flavobacteriales</taxon>
        <taxon>Flavobacteriaceae</taxon>
        <taxon>Winogradskyella</taxon>
    </lineage>
</organism>